<proteinExistence type="predicted"/>
<evidence type="ECO:0000313" key="1">
    <source>
        <dbReference type="EMBL" id="GGO01848.1"/>
    </source>
</evidence>
<keyword evidence="2" id="KW-1185">Reference proteome</keyword>
<accession>A0A830GS49</accession>
<dbReference type="AlphaFoldDB" id="A0A830GS49"/>
<dbReference type="Proteomes" id="UP000605784">
    <property type="component" value="Unassembled WGS sequence"/>
</dbReference>
<dbReference type="EMBL" id="BMOU01000006">
    <property type="protein sequence ID" value="GGO01848.1"/>
    <property type="molecule type" value="Genomic_DNA"/>
</dbReference>
<sequence>MTTIRFELPPFDIDGDGSTEALAFGFDKNLSVEHTVRTGWLTEGGGSTTIDLLSDIAAELNLNEDFSGKRKGLYTDLGGGVAVVQVDAEITTGDNTNQWGTGNGGTWDAAGGTVLEKMAVLNEALIRAEIDSRPGDGNYPEGHLASLHVGEYSSGGRFDPIDVVPEEPKIVHDTERESSTATVSINFASAASLEAPWDGQKQSKS</sequence>
<evidence type="ECO:0000313" key="2">
    <source>
        <dbReference type="Proteomes" id="UP000605784"/>
    </source>
</evidence>
<dbReference type="RefSeq" id="WP_189001368.1">
    <property type="nucleotide sequence ID" value="NZ_BMOU01000006.1"/>
</dbReference>
<organism evidence="1 2">
    <name type="scientific">Haloarcula pellucida</name>
    <dbReference type="NCBI Taxonomy" id="1427151"/>
    <lineage>
        <taxon>Archaea</taxon>
        <taxon>Methanobacteriati</taxon>
        <taxon>Methanobacteriota</taxon>
        <taxon>Stenosarchaea group</taxon>
        <taxon>Halobacteria</taxon>
        <taxon>Halobacteriales</taxon>
        <taxon>Haloarculaceae</taxon>
        <taxon>Haloarcula</taxon>
    </lineage>
</organism>
<comment type="caution">
    <text evidence="1">The sequence shown here is derived from an EMBL/GenBank/DDBJ whole genome shotgun (WGS) entry which is preliminary data.</text>
</comment>
<reference evidence="1" key="2">
    <citation type="submission" date="2020-09" db="EMBL/GenBank/DDBJ databases">
        <authorList>
            <person name="Sun Q."/>
            <person name="Ohkuma M."/>
        </authorList>
    </citation>
    <scope>NUCLEOTIDE SEQUENCE</scope>
    <source>
        <strain evidence="1">JCM 17820</strain>
    </source>
</reference>
<gene>
    <name evidence="1" type="ORF">GCM10009030_35930</name>
</gene>
<protein>
    <submittedName>
        <fullName evidence="1">Uncharacterized protein</fullName>
    </submittedName>
</protein>
<reference evidence="1" key="1">
    <citation type="journal article" date="2014" name="Int. J. Syst. Evol. Microbiol.">
        <title>Complete genome sequence of Corynebacterium casei LMG S-19264T (=DSM 44701T), isolated from a smear-ripened cheese.</title>
        <authorList>
            <consortium name="US DOE Joint Genome Institute (JGI-PGF)"/>
            <person name="Walter F."/>
            <person name="Albersmeier A."/>
            <person name="Kalinowski J."/>
            <person name="Ruckert C."/>
        </authorList>
    </citation>
    <scope>NUCLEOTIDE SEQUENCE</scope>
    <source>
        <strain evidence="1">JCM 17820</strain>
    </source>
</reference>
<name>A0A830GS49_9EURY</name>